<evidence type="ECO:0000256" key="1">
    <source>
        <dbReference type="ARBA" id="ARBA00004479"/>
    </source>
</evidence>
<feature type="compositionally biased region" description="Low complexity" evidence="21">
    <location>
        <begin position="274"/>
        <end position="291"/>
    </location>
</feature>
<dbReference type="SMART" id="SM00409">
    <property type="entry name" value="IG"/>
    <property type="match status" value="2"/>
</dbReference>
<dbReference type="GO" id="GO:0009653">
    <property type="term" value="P:anatomical structure morphogenesis"/>
    <property type="evidence" value="ECO:0007669"/>
    <property type="project" value="UniProtKB-ARBA"/>
</dbReference>
<feature type="binding site" evidence="18">
    <location>
        <position position="714"/>
    </location>
    <ligand>
        <name>ATP</name>
        <dbReference type="ChEBI" id="CHEBI:30616"/>
    </ligand>
</feature>
<dbReference type="InterPro" id="IPR013783">
    <property type="entry name" value="Ig-like_fold"/>
</dbReference>
<keyword evidence="12" id="KW-1015">Disulfide bond</keyword>
<feature type="domain" description="Ig-like" evidence="24">
    <location>
        <begin position="444"/>
        <end position="552"/>
    </location>
</feature>
<dbReference type="Gene3D" id="2.60.40.10">
    <property type="entry name" value="Immunoglobulins"/>
    <property type="match status" value="3"/>
</dbReference>
<feature type="binding site" evidence="19">
    <location>
        <position position="638"/>
    </location>
    <ligand>
        <name>Mg(2+)</name>
        <dbReference type="ChEBI" id="CHEBI:18420"/>
    </ligand>
</feature>
<dbReference type="PROSITE" id="PS00109">
    <property type="entry name" value="PROTEIN_KINASE_TYR"/>
    <property type="match status" value="1"/>
</dbReference>
<comment type="catalytic activity">
    <reaction evidence="16">
        <text>L-tyrosyl-[protein] + ATP = O-phospho-L-tyrosyl-[protein] + ADP + H(+)</text>
        <dbReference type="Rhea" id="RHEA:10596"/>
        <dbReference type="Rhea" id="RHEA-COMP:10136"/>
        <dbReference type="Rhea" id="RHEA-COMP:20101"/>
        <dbReference type="ChEBI" id="CHEBI:15378"/>
        <dbReference type="ChEBI" id="CHEBI:30616"/>
        <dbReference type="ChEBI" id="CHEBI:46858"/>
        <dbReference type="ChEBI" id="CHEBI:61978"/>
        <dbReference type="ChEBI" id="CHEBI:456216"/>
        <dbReference type="EC" id="2.7.10.1"/>
    </reaction>
</comment>
<dbReference type="InterPro" id="IPR020635">
    <property type="entry name" value="Tyr_kinase_cat_dom"/>
</dbReference>
<dbReference type="GO" id="GO:0046872">
    <property type="term" value="F:metal ion binding"/>
    <property type="evidence" value="ECO:0007669"/>
    <property type="project" value="UniProtKB-KW"/>
</dbReference>
<dbReference type="GO" id="GO:0005524">
    <property type="term" value="F:ATP binding"/>
    <property type="evidence" value="ECO:0007669"/>
    <property type="project" value="UniProtKB-UniRule"/>
</dbReference>
<evidence type="ECO:0000256" key="9">
    <source>
        <dbReference type="ARBA" id="ARBA00022989"/>
    </source>
</evidence>
<feature type="region of interest" description="Disordered" evidence="21">
    <location>
        <begin position="257"/>
        <end position="291"/>
    </location>
</feature>
<dbReference type="InterPro" id="IPR050122">
    <property type="entry name" value="RTK"/>
</dbReference>
<dbReference type="PROSITE" id="PS50835">
    <property type="entry name" value="IG_LIKE"/>
    <property type="match status" value="2"/>
</dbReference>
<keyword evidence="11" id="KW-0829">Tyrosine-protein kinase</keyword>
<evidence type="ECO:0000256" key="3">
    <source>
        <dbReference type="ARBA" id="ARBA00022679"/>
    </source>
</evidence>
<evidence type="ECO:0000256" key="16">
    <source>
        <dbReference type="ARBA" id="ARBA00051243"/>
    </source>
</evidence>
<keyword evidence="4 22" id="KW-0812">Transmembrane</keyword>
<feature type="transmembrane region" description="Helical" evidence="22">
    <location>
        <begin position="574"/>
        <end position="597"/>
    </location>
</feature>
<dbReference type="Gene3D" id="1.10.510.10">
    <property type="entry name" value="Transferase(Phosphotransferase) domain 1"/>
    <property type="match status" value="1"/>
</dbReference>
<evidence type="ECO:0000256" key="17">
    <source>
        <dbReference type="PIRSR" id="PIRSR000615-1"/>
    </source>
</evidence>
<evidence type="ECO:0000256" key="18">
    <source>
        <dbReference type="PIRSR" id="PIRSR000615-2"/>
    </source>
</evidence>
<dbReference type="InterPro" id="IPR008266">
    <property type="entry name" value="Tyr_kinase_AS"/>
</dbReference>
<evidence type="ECO:0000259" key="23">
    <source>
        <dbReference type="PROSITE" id="PS50011"/>
    </source>
</evidence>
<keyword evidence="9 22" id="KW-1133">Transmembrane helix</keyword>
<evidence type="ECO:0000256" key="12">
    <source>
        <dbReference type="ARBA" id="ARBA00023157"/>
    </source>
</evidence>
<evidence type="ECO:0000256" key="6">
    <source>
        <dbReference type="ARBA" id="ARBA00022741"/>
    </source>
</evidence>
<feature type="domain" description="Protein kinase" evidence="23">
    <location>
        <begin position="678"/>
        <end position="984"/>
    </location>
</feature>
<dbReference type="EC" id="2.7.10.1" evidence="2"/>
<dbReference type="SMART" id="SM00406">
    <property type="entry name" value="IGv"/>
    <property type="match status" value="2"/>
</dbReference>
<dbReference type="InterPro" id="IPR000719">
    <property type="entry name" value="Prot_kinase_dom"/>
</dbReference>
<dbReference type="InterPro" id="IPR001245">
    <property type="entry name" value="Ser-Thr/Tyr_kinase_cat_dom"/>
</dbReference>
<dbReference type="Proteomes" id="UP000887577">
    <property type="component" value="Unplaced"/>
</dbReference>
<dbReference type="FunFam" id="2.60.40.10:FF:001641">
    <property type="entry name" value="Myoblast growth factor receptor egl-15"/>
    <property type="match status" value="1"/>
</dbReference>
<dbReference type="InterPro" id="IPR013098">
    <property type="entry name" value="Ig_I-set"/>
</dbReference>
<dbReference type="InterPro" id="IPR017441">
    <property type="entry name" value="Protein_kinase_ATP_BS"/>
</dbReference>
<dbReference type="GO" id="GO:0004714">
    <property type="term" value="F:transmembrane receptor protein tyrosine kinase activity"/>
    <property type="evidence" value="ECO:0007669"/>
    <property type="project" value="UniProtKB-EC"/>
</dbReference>
<comment type="subcellular location">
    <subcellularLocation>
        <location evidence="1">Membrane</location>
        <topology evidence="1">Single-pass type I membrane protein</topology>
    </subcellularLocation>
</comment>
<feature type="binding site" evidence="18">
    <location>
        <begin position="685"/>
        <end position="692"/>
    </location>
    <ligand>
        <name>ATP</name>
        <dbReference type="ChEBI" id="CHEBI:30616"/>
    </ligand>
</feature>
<evidence type="ECO:0000256" key="20">
    <source>
        <dbReference type="PROSITE-ProRule" id="PRU10141"/>
    </source>
</evidence>
<dbReference type="PROSITE" id="PS50011">
    <property type="entry name" value="PROTEIN_KINASE_DOM"/>
    <property type="match status" value="1"/>
</dbReference>
<keyword evidence="7" id="KW-0418">Kinase</keyword>
<evidence type="ECO:0000256" key="4">
    <source>
        <dbReference type="ARBA" id="ARBA00022692"/>
    </source>
</evidence>
<dbReference type="SMART" id="SM00408">
    <property type="entry name" value="IGc2"/>
    <property type="match status" value="2"/>
</dbReference>
<keyword evidence="5" id="KW-0732">Signal</keyword>
<accession>A0A914ZDN5</accession>
<keyword evidence="3" id="KW-0808">Transferase</keyword>
<keyword evidence="25" id="KW-1185">Reference proteome</keyword>
<evidence type="ECO:0000256" key="21">
    <source>
        <dbReference type="SAM" id="MobiDB-lite"/>
    </source>
</evidence>
<evidence type="ECO:0000256" key="7">
    <source>
        <dbReference type="ARBA" id="ARBA00022777"/>
    </source>
</evidence>
<evidence type="ECO:0000313" key="25">
    <source>
        <dbReference type="Proteomes" id="UP000887577"/>
    </source>
</evidence>
<feature type="domain" description="Ig-like" evidence="24">
    <location>
        <begin position="341"/>
        <end position="435"/>
    </location>
</feature>
<dbReference type="PRINTS" id="PR00109">
    <property type="entry name" value="TYRKINASE"/>
</dbReference>
<dbReference type="GO" id="GO:0007169">
    <property type="term" value="P:cell surface receptor protein tyrosine kinase signaling pathway"/>
    <property type="evidence" value="ECO:0007669"/>
    <property type="project" value="TreeGrafter"/>
</dbReference>
<keyword evidence="15" id="KW-0393">Immunoglobulin domain</keyword>
<dbReference type="SUPFAM" id="SSF56112">
    <property type="entry name" value="Protein kinase-like (PK-like)"/>
    <property type="match status" value="1"/>
</dbReference>
<evidence type="ECO:0000256" key="13">
    <source>
        <dbReference type="ARBA" id="ARBA00023170"/>
    </source>
</evidence>
<evidence type="ECO:0000256" key="5">
    <source>
        <dbReference type="ARBA" id="ARBA00022729"/>
    </source>
</evidence>
<dbReference type="PANTHER" id="PTHR24416:SF550">
    <property type="entry name" value="FIBROBLAST GROWTH FACTOR RECEPTOR HOMOLOG 1-RELATED"/>
    <property type="match status" value="1"/>
</dbReference>
<dbReference type="WBParaSite" id="PSU_v2.g8380.t1">
    <property type="protein sequence ID" value="PSU_v2.g8380.t1"/>
    <property type="gene ID" value="PSU_v2.g8380"/>
</dbReference>
<organism evidence="25 26">
    <name type="scientific">Panagrolaimus superbus</name>
    <dbReference type="NCBI Taxonomy" id="310955"/>
    <lineage>
        <taxon>Eukaryota</taxon>
        <taxon>Metazoa</taxon>
        <taxon>Ecdysozoa</taxon>
        <taxon>Nematoda</taxon>
        <taxon>Chromadorea</taxon>
        <taxon>Rhabditida</taxon>
        <taxon>Tylenchina</taxon>
        <taxon>Panagrolaimomorpha</taxon>
        <taxon>Panagrolaimoidea</taxon>
        <taxon>Panagrolaimidae</taxon>
        <taxon>Panagrolaimus</taxon>
    </lineage>
</organism>
<keyword evidence="14" id="KW-0325">Glycoprotein</keyword>
<feature type="binding site" evidence="19">
    <location>
        <position position="865"/>
    </location>
    <ligand>
        <name>Mg(2+)</name>
        <dbReference type="ChEBI" id="CHEBI:18420"/>
    </ligand>
</feature>
<dbReference type="InterPro" id="IPR003598">
    <property type="entry name" value="Ig_sub2"/>
</dbReference>
<dbReference type="Pfam" id="PF07679">
    <property type="entry name" value="I-set"/>
    <property type="match status" value="2"/>
</dbReference>
<feature type="region of interest" description="Disordered" evidence="21">
    <location>
        <begin position="991"/>
        <end position="1020"/>
    </location>
</feature>
<keyword evidence="6 18" id="KW-0547">Nucleotide-binding</keyword>
<evidence type="ECO:0000256" key="19">
    <source>
        <dbReference type="PIRSR" id="PIRSR000615-3"/>
    </source>
</evidence>
<dbReference type="InterPro" id="IPR013106">
    <property type="entry name" value="Ig_V-set"/>
</dbReference>
<dbReference type="SMART" id="SM00219">
    <property type="entry name" value="TyrKc"/>
    <property type="match status" value="1"/>
</dbReference>
<dbReference type="PIRSF" id="PIRSF000615">
    <property type="entry name" value="TyrPK_CSF1-R"/>
    <property type="match status" value="1"/>
</dbReference>
<evidence type="ECO:0000256" key="11">
    <source>
        <dbReference type="ARBA" id="ARBA00023137"/>
    </source>
</evidence>
<dbReference type="AlphaFoldDB" id="A0A914ZDN5"/>
<keyword evidence="19" id="KW-0479">Metal-binding</keyword>
<dbReference type="InterPro" id="IPR011009">
    <property type="entry name" value="Kinase-like_dom_sf"/>
</dbReference>
<keyword evidence="13" id="KW-0675">Receptor</keyword>
<dbReference type="PANTHER" id="PTHR24416">
    <property type="entry name" value="TYROSINE-PROTEIN KINASE RECEPTOR"/>
    <property type="match status" value="1"/>
</dbReference>
<proteinExistence type="predicted"/>
<feature type="active site" description="Proton acceptor" evidence="17">
    <location>
        <position position="847"/>
    </location>
</feature>
<dbReference type="InterPro" id="IPR003599">
    <property type="entry name" value="Ig_sub"/>
</dbReference>
<dbReference type="Gene3D" id="3.30.200.20">
    <property type="entry name" value="Phosphorylase Kinase, domain 1"/>
    <property type="match status" value="1"/>
</dbReference>
<reference evidence="26" key="1">
    <citation type="submission" date="2022-11" db="UniProtKB">
        <authorList>
            <consortium name="WormBaseParasite"/>
        </authorList>
    </citation>
    <scope>IDENTIFICATION</scope>
</reference>
<dbReference type="InterPro" id="IPR007110">
    <property type="entry name" value="Ig-like_dom"/>
</dbReference>
<evidence type="ECO:0000313" key="26">
    <source>
        <dbReference type="WBParaSite" id="PSU_v2.g8380.t1"/>
    </source>
</evidence>
<keyword evidence="8 18" id="KW-0067">ATP-binding</keyword>
<evidence type="ECO:0000256" key="8">
    <source>
        <dbReference type="ARBA" id="ARBA00022840"/>
    </source>
</evidence>
<dbReference type="Pfam" id="PF07714">
    <property type="entry name" value="PK_Tyr_Ser-Thr"/>
    <property type="match status" value="1"/>
</dbReference>
<evidence type="ECO:0000259" key="24">
    <source>
        <dbReference type="PROSITE" id="PS50835"/>
    </source>
</evidence>
<keyword evidence="19" id="KW-0460">Magnesium</keyword>
<evidence type="ECO:0000256" key="15">
    <source>
        <dbReference type="ARBA" id="ARBA00023319"/>
    </source>
</evidence>
<evidence type="ECO:0000256" key="22">
    <source>
        <dbReference type="SAM" id="Phobius"/>
    </source>
</evidence>
<evidence type="ECO:0000256" key="14">
    <source>
        <dbReference type="ARBA" id="ARBA00023180"/>
    </source>
</evidence>
<evidence type="ECO:0000256" key="10">
    <source>
        <dbReference type="ARBA" id="ARBA00023136"/>
    </source>
</evidence>
<dbReference type="GO" id="GO:0043235">
    <property type="term" value="C:receptor complex"/>
    <property type="evidence" value="ECO:0007669"/>
    <property type="project" value="TreeGrafter"/>
</dbReference>
<name>A0A914ZDN5_9BILA</name>
<dbReference type="FunFam" id="2.60.40.10:FF:001689">
    <property type="entry name" value="Myoblast growth factor receptor egl-15"/>
    <property type="match status" value="1"/>
</dbReference>
<keyword evidence="10 22" id="KW-0472">Membrane</keyword>
<dbReference type="GO" id="GO:0005886">
    <property type="term" value="C:plasma membrane"/>
    <property type="evidence" value="ECO:0007669"/>
    <property type="project" value="TreeGrafter"/>
</dbReference>
<feature type="binding site" evidence="18">
    <location>
        <position position="851"/>
    </location>
    <ligand>
        <name>ATP</name>
        <dbReference type="ChEBI" id="CHEBI:30616"/>
    </ligand>
</feature>
<protein>
    <recommendedName>
        <fullName evidence="2">receptor protein-tyrosine kinase</fullName>
        <ecNumber evidence="2">2.7.10.1</ecNumber>
    </recommendedName>
</protein>
<evidence type="ECO:0000256" key="2">
    <source>
        <dbReference type="ARBA" id="ARBA00011902"/>
    </source>
</evidence>
<feature type="binding site" evidence="20">
    <location>
        <position position="715"/>
    </location>
    <ligand>
        <name>ATP</name>
        <dbReference type="ChEBI" id="CHEBI:30616"/>
    </ligand>
</feature>
<sequence>MHTMHRYQENERNMTLEIRKVELGDKGEWRCRVWNNEGSITRNFTLHIIDYCDYFLFSNITVSNLPLECICQWKILKFTKEGVNFSRVTDEICKQFKKDNNDILLHRRPACIGRPCTPTDFSEMSSDVNATLLYKDIESLENGVNPFSQSSLNSVDDLLPASSPMFDISPRAVPRISNGPKILDPIKMFDYLAESGVPDVENLLPGLHSHADLQYLKYKLRNWDPNLDIDAKIQDMSYIMKNRPSTIELKNGVNEADYNSVEPEEQIKTKSSDIPQIPQKPQQEPQQQQSLPIIPEEKVAEEEKKETTLTPTAATVPFEMVETTTRSGYWPGPRKLTNLAPYFRQASLHGSAPIISPAGRTVKLSCRASGQPQPHVTWHKNNIELSDKSERNTGAPYKFRKFSLEMQDAVESDSGMYHCEVFNKHGTIRRDFEVTIVDRARSKPIIVPNVLMNETVNVNSTVNFTCKVISDSLPYFSWAKLLMINGSYINYTDPAEPKFNILDTYFMPRAKVSRDHRVTVLTIINVTLDDQGLYACIAGNSLGLTMANATLTVNEFRPMTLPTEQLTPPTDFQYVLFIALIFFAVAILAAVATYIVYQRRQSKNRIQNLDKMGVLKKVVITRKVPKDGEFWPDLASSYAITIESVIRKQDHENSGDTSFSPQYEVPTDDRWEIDRSKLTLTNILGEGAFGEVWQAILQKEVEGGNYEEEPVAVKKLKQTAQDKELIILVGEMQIFKSIGEHRNVLKLIGCSTGLGPLYVVLELCRHGNLRSFLQSHRRIDEEPIYNYSENSESSVNYVQPHQSSSVILEGESQPGIRKLMLRDLIRFATEISRGMEFLAAKKIIHRDLAARNVLVAENYTMKISDFGLSRNVIHNDYYRKHGNGNLPIKWMAPESLDEDRHIYTTYSDVWSYGVIVWEIMTLGEQPYRNIPMGCLYEKLKSGYRMEAPPTCPEEISSVMQRCWRDIPEERPSFKTIGDYFDKIIKGCDTYKEETHSEPSPQQSDESDNGDEGLIYDIISPLQPRKRPMLVPDMESFEDFVEKSNINSIENAEDSPLLGSKK</sequence>
<dbReference type="FunFam" id="1.10.510.10:FF:000190">
    <property type="entry name" value="Proto-oncogene tyrosine-protein kinase receptor Ret"/>
    <property type="match status" value="1"/>
</dbReference>
<dbReference type="SUPFAM" id="SSF48726">
    <property type="entry name" value="Immunoglobulin"/>
    <property type="match status" value="3"/>
</dbReference>
<dbReference type="PROSITE" id="PS00107">
    <property type="entry name" value="PROTEIN_KINASE_ATP"/>
    <property type="match status" value="1"/>
</dbReference>
<feature type="binding site" evidence="19">
    <location>
        <position position="852"/>
    </location>
    <ligand>
        <name>Mg(2+)</name>
        <dbReference type="ChEBI" id="CHEBI:18420"/>
    </ligand>
</feature>
<dbReference type="InterPro" id="IPR036179">
    <property type="entry name" value="Ig-like_dom_sf"/>
</dbReference>